<organism evidence="11 12">
    <name type="scientific">Megasphaera vaginalis</name>
    <name type="common">ex Srinivasan et al. 2021</name>
    <dbReference type="NCBI Taxonomy" id="1111454"/>
    <lineage>
        <taxon>Bacteria</taxon>
        <taxon>Bacillati</taxon>
        <taxon>Bacillota</taxon>
        <taxon>Negativicutes</taxon>
        <taxon>Veillonellales</taxon>
        <taxon>Veillonellaceae</taxon>
        <taxon>Megasphaera</taxon>
    </lineage>
</organism>
<dbReference type="eggNOG" id="COG1508">
    <property type="taxonomic scope" value="Bacteria"/>
</dbReference>
<dbReference type="InterPro" id="IPR000394">
    <property type="entry name" value="RNA_pol_sigma_54"/>
</dbReference>
<keyword evidence="2" id="KW-0240">DNA-directed RNA polymerase</keyword>
<dbReference type="GO" id="GO:0006352">
    <property type="term" value="P:DNA-templated transcription initiation"/>
    <property type="evidence" value="ECO:0007669"/>
    <property type="project" value="InterPro"/>
</dbReference>
<keyword evidence="4" id="KW-0548">Nucleotidyltransferase</keyword>
<feature type="domain" description="RNA polymerase sigma factor 54 DNA-binding" evidence="9">
    <location>
        <begin position="260"/>
        <end position="415"/>
    </location>
</feature>
<name>U7UPU6_9FIRM</name>
<proteinExistence type="inferred from homology"/>
<evidence type="ECO:0000313" key="11">
    <source>
        <dbReference type="EMBL" id="ERT61472.1"/>
    </source>
</evidence>
<sequence length="420" mass="46987">MPDISLSLQLKPKLSQFQQLSIKILTLQTHDLTQLLQDAATENPLLELHYHDVAAAGTVPLDTPSRPASARASLLAQLRLQSLSQRIFAAAALIIGSLDDKGFFPDDAVSLGATKGFTAQEMACGLAAVQHLDPPGIGAASLQEALLIQTRRSENAPPQTERLLRDFYGDFLNGHWQRLKESLRLSSDDLQSIIAFLKTLSLQPLSRISEETAYVRPEVEVFLTAEQTLSFRFLQELPTVSFRDDLYAVYGKDADRKTKTYLHKARRSFIDLETALRYRRQSISRTLEIILQVQHAAFVAAAPLKPLLQKDIAAAAGLSEATICRVCRDRYLLFNNRLYSFHQFLAQPYACGRHSISDDAIKRRIADLIANEDPRHPWSDQELTDTLCRDGITIARRTVAKLRLQAGIPKKSLRKVLGHN</sequence>
<dbReference type="Gene3D" id="1.10.10.60">
    <property type="entry name" value="Homeodomain-like"/>
    <property type="match status" value="1"/>
</dbReference>
<evidence type="ECO:0000259" key="10">
    <source>
        <dbReference type="Pfam" id="PF04963"/>
    </source>
</evidence>
<dbReference type="InterPro" id="IPR038709">
    <property type="entry name" value="RpoN_core-bd_sf"/>
</dbReference>
<keyword evidence="8" id="KW-0804">Transcription</keyword>
<dbReference type="AlphaFoldDB" id="U7UPU6"/>
<comment type="similarity">
    <text evidence="1">Belongs to the sigma-54 factor family.</text>
</comment>
<evidence type="ECO:0000256" key="7">
    <source>
        <dbReference type="ARBA" id="ARBA00023125"/>
    </source>
</evidence>
<evidence type="ECO:0000256" key="4">
    <source>
        <dbReference type="ARBA" id="ARBA00022695"/>
    </source>
</evidence>
<reference evidence="11 12" key="1">
    <citation type="submission" date="2013-09" db="EMBL/GenBank/DDBJ databases">
        <authorList>
            <person name="Durkin A.S."/>
            <person name="Haft D.R."/>
            <person name="McCorrison J."/>
            <person name="Torralba M."/>
            <person name="Gillis M."/>
            <person name="Haft D.H."/>
            <person name="Methe B."/>
            <person name="Sutton G."/>
            <person name="Nelson K.E."/>
        </authorList>
    </citation>
    <scope>NUCLEOTIDE SEQUENCE [LARGE SCALE GENOMIC DNA]</scope>
    <source>
        <strain evidence="11 12">BV3C16-1</strain>
    </source>
</reference>
<dbReference type="GO" id="GO:0016779">
    <property type="term" value="F:nucleotidyltransferase activity"/>
    <property type="evidence" value="ECO:0007669"/>
    <property type="project" value="UniProtKB-KW"/>
</dbReference>
<dbReference type="Gene3D" id="1.10.10.1330">
    <property type="entry name" value="RNA polymerase sigma-54 factor, core-binding domain"/>
    <property type="match status" value="1"/>
</dbReference>
<evidence type="ECO:0000256" key="1">
    <source>
        <dbReference type="ARBA" id="ARBA00008798"/>
    </source>
</evidence>
<evidence type="ECO:0000313" key="12">
    <source>
        <dbReference type="Proteomes" id="UP000017090"/>
    </source>
</evidence>
<gene>
    <name evidence="11" type="ORF">HMPREF1250_0540</name>
</gene>
<dbReference type="PRINTS" id="PR00045">
    <property type="entry name" value="SIGMA54FCT"/>
</dbReference>
<dbReference type="PROSITE" id="PS50044">
    <property type="entry name" value="SIGMA54_3"/>
    <property type="match status" value="1"/>
</dbReference>
<evidence type="ECO:0000256" key="5">
    <source>
        <dbReference type="ARBA" id="ARBA00023015"/>
    </source>
</evidence>
<evidence type="ECO:0000256" key="2">
    <source>
        <dbReference type="ARBA" id="ARBA00022478"/>
    </source>
</evidence>
<keyword evidence="5" id="KW-0805">Transcription regulation</keyword>
<dbReference type="GO" id="GO:0003677">
    <property type="term" value="F:DNA binding"/>
    <property type="evidence" value="ECO:0007669"/>
    <property type="project" value="UniProtKB-KW"/>
</dbReference>
<dbReference type="GO" id="GO:0001216">
    <property type="term" value="F:DNA-binding transcription activator activity"/>
    <property type="evidence" value="ECO:0007669"/>
    <property type="project" value="InterPro"/>
</dbReference>
<keyword evidence="6" id="KW-0731">Sigma factor</keyword>
<dbReference type="Proteomes" id="UP000017090">
    <property type="component" value="Unassembled WGS sequence"/>
</dbReference>
<evidence type="ECO:0000259" key="9">
    <source>
        <dbReference type="Pfam" id="PF04552"/>
    </source>
</evidence>
<dbReference type="EMBL" id="AWXA01000009">
    <property type="protein sequence ID" value="ERT61472.1"/>
    <property type="molecule type" value="Genomic_DNA"/>
</dbReference>
<dbReference type="GO" id="GO:0000428">
    <property type="term" value="C:DNA-directed RNA polymerase complex"/>
    <property type="evidence" value="ECO:0007669"/>
    <property type="project" value="UniProtKB-KW"/>
</dbReference>
<keyword evidence="12" id="KW-1185">Reference proteome</keyword>
<dbReference type="PIRSF" id="PIRSF000774">
    <property type="entry name" value="RpoN"/>
    <property type="match status" value="1"/>
</dbReference>
<dbReference type="PANTHER" id="PTHR32248">
    <property type="entry name" value="RNA POLYMERASE SIGMA-54 FACTOR"/>
    <property type="match status" value="1"/>
</dbReference>
<dbReference type="GO" id="GO:0016987">
    <property type="term" value="F:sigma factor activity"/>
    <property type="evidence" value="ECO:0007669"/>
    <property type="project" value="UniProtKB-KW"/>
</dbReference>
<dbReference type="InterPro" id="IPR007046">
    <property type="entry name" value="RNA_pol_sigma_54_core-bd"/>
</dbReference>
<dbReference type="PANTHER" id="PTHR32248:SF4">
    <property type="entry name" value="RNA POLYMERASE SIGMA-54 FACTOR"/>
    <property type="match status" value="1"/>
</dbReference>
<evidence type="ECO:0000256" key="6">
    <source>
        <dbReference type="ARBA" id="ARBA00023082"/>
    </source>
</evidence>
<dbReference type="Pfam" id="PF04963">
    <property type="entry name" value="Sigma54_CBD"/>
    <property type="match status" value="1"/>
</dbReference>
<keyword evidence="7" id="KW-0238">DNA-binding</keyword>
<keyword evidence="3" id="KW-0808">Transferase</keyword>
<accession>U7UPU6</accession>
<dbReference type="STRING" id="1111454.HMPREF1250_0540"/>
<comment type="caution">
    <text evidence="11">The sequence shown here is derived from an EMBL/GenBank/DDBJ whole genome shotgun (WGS) entry which is preliminary data.</text>
</comment>
<feature type="domain" description="RNA polymerase sigma factor 54 core-binding" evidence="10">
    <location>
        <begin position="65"/>
        <end position="225"/>
    </location>
</feature>
<protein>
    <submittedName>
        <fullName evidence="11">Sigma-54 factor activator interacting domain protein</fullName>
    </submittedName>
</protein>
<evidence type="ECO:0000256" key="8">
    <source>
        <dbReference type="ARBA" id="ARBA00023163"/>
    </source>
</evidence>
<dbReference type="Pfam" id="PF00309">
    <property type="entry name" value="Sigma54_AID"/>
    <property type="match status" value="1"/>
</dbReference>
<dbReference type="InterPro" id="IPR007634">
    <property type="entry name" value="RNA_pol_sigma_54_DNA-bd"/>
</dbReference>
<dbReference type="Pfam" id="PF04552">
    <property type="entry name" value="Sigma54_DBD"/>
    <property type="match status" value="1"/>
</dbReference>
<dbReference type="PATRIC" id="fig|1111454.3.peg.654"/>
<evidence type="ECO:0000256" key="3">
    <source>
        <dbReference type="ARBA" id="ARBA00022679"/>
    </source>
</evidence>
<dbReference type="RefSeq" id="WP_023053123.1">
    <property type="nucleotide sequence ID" value="NZ_AWXA01000009.1"/>
</dbReference>
<dbReference type="OrthoDB" id="9814402at2"/>